<protein>
    <submittedName>
        <fullName evidence="9">2,5-diketo-D-gluconic acid reductase</fullName>
    </submittedName>
</protein>
<dbReference type="RefSeq" id="WP_067943159.1">
    <property type="nucleotide sequence ID" value="NZ_CP014228.1"/>
</dbReference>
<keyword evidence="10" id="KW-1185">Reference proteome</keyword>
<evidence type="ECO:0000256" key="6">
    <source>
        <dbReference type="PIRSR" id="PIRSR000097-3"/>
    </source>
</evidence>
<accession>A0A0X8JFM7</accession>
<organism evidence="9 10">
    <name type="scientific">Actinomyces radicidentis</name>
    <dbReference type="NCBI Taxonomy" id="111015"/>
    <lineage>
        <taxon>Bacteria</taxon>
        <taxon>Bacillati</taxon>
        <taxon>Actinomycetota</taxon>
        <taxon>Actinomycetes</taxon>
        <taxon>Actinomycetales</taxon>
        <taxon>Actinomycetaceae</taxon>
        <taxon>Actinomyces</taxon>
    </lineage>
</organism>
<keyword evidence="2" id="KW-0521">NADP</keyword>
<dbReference type="AlphaFoldDB" id="A0A0X8JFM7"/>
<feature type="active site" description="Proton donor" evidence="4">
    <location>
        <position position="49"/>
    </location>
</feature>
<dbReference type="PROSITE" id="PS00062">
    <property type="entry name" value="ALDOKETO_REDUCTASE_2"/>
    <property type="match status" value="1"/>
</dbReference>
<dbReference type="KEGG" id="ard:AXF14_10865"/>
<evidence type="ECO:0000259" key="8">
    <source>
        <dbReference type="Pfam" id="PF00248"/>
    </source>
</evidence>
<dbReference type="InterPro" id="IPR023210">
    <property type="entry name" value="NADP_OxRdtase_dom"/>
</dbReference>
<evidence type="ECO:0000256" key="5">
    <source>
        <dbReference type="PIRSR" id="PIRSR000097-2"/>
    </source>
</evidence>
<dbReference type="InterPro" id="IPR036812">
    <property type="entry name" value="NAD(P)_OxRdtase_dom_sf"/>
</dbReference>
<dbReference type="OrthoDB" id="9804790at2"/>
<evidence type="ECO:0000256" key="2">
    <source>
        <dbReference type="ARBA" id="ARBA00022857"/>
    </source>
</evidence>
<dbReference type="SUPFAM" id="SSF51430">
    <property type="entry name" value="NAD(P)-linked oxidoreductase"/>
    <property type="match status" value="1"/>
</dbReference>
<dbReference type="Gene3D" id="3.20.20.100">
    <property type="entry name" value="NADP-dependent oxidoreductase domain"/>
    <property type="match status" value="1"/>
</dbReference>
<feature type="domain" description="NADP-dependent oxidoreductase" evidence="8">
    <location>
        <begin position="16"/>
        <end position="264"/>
    </location>
</feature>
<dbReference type="Proteomes" id="UP000065220">
    <property type="component" value="Chromosome"/>
</dbReference>
<evidence type="ECO:0000256" key="1">
    <source>
        <dbReference type="ARBA" id="ARBA00007905"/>
    </source>
</evidence>
<evidence type="ECO:0000313" key="9">
    <source>
        <dbReference type="EMBL" id="AMD87984.1"/>
    </source>
</evidence>
<gene>
    <name evidence="9" type="ORF">AXF14_10865</name>
</gene>
<dbReference type="InterPro" id="IPR020471">
    <property type="entry name" value="AKR"/>
</dbReference>
<evidence type="ECO:0000313" key="10">
    <source>
        <dbReference type="Proteomes" id="UP000065220"/>
    </source>
</evidence>
<reference evidence="10" key="1">
    <citation type="submission" date="2016-02" db="EMBL/GenBank/DDBJ databases">
        <authorList>
            <person name="Holder M.E."/>
            <person name="Ajami N.J."/>
            <person name="Petrosino J.F."/>
        </authorList>
    </citation>
    <scope>NUCLEOTIDE SEQUENCE [LARGE SCALE GENOMIC DNA]</scope>
    <source>
        <strain evidence="10">CCUG 36733</strain>
    </source>
</reference>
<evidence type="ECO:0000256" key="4">
    <source>
        <dbReference type="PIRSR" id="PIRSR000097-1"/>
    </source>
</evidence>
<keyword evidence="3" id="KW-0560">Oxidoreductase</keyword>
<dbReference type="EMBL" id="CP014228">
    <property type="protein sequence ID" value="AMD87984.1"/>
    <property type="molecule type" value="Genomic_DNA"/>
</dbReference>
<dbReference type="GO" id="GO:0016616">
    <property type="term" value="F:oxidoreductase activity, acting on the CH-OH group of donors, NAD or NADP as acceptor"/>
    <property type="evidence" value="ECO:0007669"/>
    <property type="project" value="UniProtKB-ARBA"/>
</dbReference>
<dbReference type="PRINTS" id="PR00069">
    <property type="entry name" value="ALDKETRDTASE"/>
</dbReference>
<dbReference type="PANTHER" id="PTHR43827:SF3">
    <property type="entry name" value="NADP-DEPENDENT OXIDOREDUCTASE DOMAIN-CONTAINING PROTEIN"/>
    <property type="match status" value="1"/>
</dbReference>
<comment type="similarity">
    <text evidence="1">Belongs to the aldo/keto reductase family.</text>
</comment>
<dbReference type="PIRSF" id="PIRSF000097">
    <property type="entry name" value="AKR"/>
    <property type="match status" value="1"/>
</dbReference>
<evidence type="ECO:0000256" key="3">
    <source>
        <dbReference type="ARBA" id="ARBA00023002"/>
    </source>
</evidence>
<name>A0A0X8JFM7_ACTRD</name>
<dbReference type="Pfam" id="PF00248">
    <property type="entry name" value="Aldo_ket_red"/>
    <property type="match status" value="1"/>
</dbReference>
<proteinExistence type="inferred from homology"/>
<feature type="binding site" evidence="5">
    <location>
        <position position="112"/>
    </location>
    <ligand>
        <name>substrate</name>
    </ligand>
</feature>
<dbReference type="PANTHER" id="PTHR43827">
    <property type="entry name" value="2,5-DIKETO-D-GLUCONIC ACID REDUCTASE"/>
    <property type="match status" value="1"/>
</dbReference>
<sequence>MSTQQDTTSTYTLPAIGFGTYTLRGESGAEAVRSAIENGYRLIDSAFSYENEASVALGVARAVDASLAERSELTVTSKVPGRHFGYDEALAAIEESAARMAPIGPIDLYLIHWPNPKLDKYVDTWRALIEARERGLVRAIGVSNFLPEHLDRLERETGVLPVVNQIESHPRFPNTEQVGADAERGVLTEAWSPIGRSSDLLQDPVIGRVAEAHGITPAQAVLAWHVSRGVTPIPKSSTPARQVENLASAQIRLEPSEIEEITALGRPDGRLAGQDPATYEEL</sequence>
<feature type="site" description="Lowers pKa of active site Tyr" evidence="6">
    <location>
        <position position="78"/>
    </location>
</feature>
<evidence type="ECO:0000256" key="7">
    <source>
        <dbReference type="SAM" id="MobiDB-lite"/>
    </source>
</evidence>
<dbReference type="InterPro" id="IPR018170">
    <property type="entry name" value="Aldo/ket_reductase_CS"/>
</dbReference>
<feature type="region of interest" description="Disordered" evidence="7">
    <location>
        <begin position="262"/>
        <end position="282"/>
    </location>
</feature>